<name>A0A1H6SLN0_9DEIO</name>
<protein>
    <recommendedName>
        <fullName evidence="3">IrrE N-terminal-like domain-containing protein</fullName>
    </recommendedName>
</protein>
<sequence>MSLGADFLHFVDRVHAQHGYETDFWKLATSLDIPVTPGPFNSTVSLPRTVITLEEGIYHSPRTFVKMHEVSHALLRDSGIERELLHLCESPEEFRAQVEAYCNFGAGQLQMPEPVLQEALRRWGMSPEAVLQVAETSGASLAASMRRVVYGGLEPDAHRAAFVIRRNYVADVASANVPHTLSVGARVPEIALKMPTARLRQVPKVYGTGLTLGVVAW</sequence>
<gene>
    <name evidence="1" type="ORF">SAMN04488058_101342</name>
</gene>
<evidence type="ECO:0000313" key="2">
    <source>
        <dbReference type="Proteomes" id="UP000199223"/>
    </source>
</evidence>
<dbReference type="OrthoDB" id="62181at2"/>
<organism evidence="1 2">
    <name type="scientific">Deinococcus reticulitermitis</name>
    <dbReference type="NCBI Taxonomy" id="856736"/>
    <lineage>
        <taxon>Bacteria</taxon>
        <taxon>Thermotogati</taxon>
        <taxon>Deinococcota</taxon>
        <taxon>Deinococci</taxon>
        <taxon>Deinococcales</taxon>
        <taxon>Deinococcaceae</taxon>
        <taxon>Deinococcus</taxon>
    </lineage>
</organism>
<proteinExistence type="predicted"/>
<dbReference type="AlphaFoldDB" id="A0A1H6SLN0"/>
<dbReference type="STRING" id="856736.SAMN04488058_101342"/>
<accession>A0A1H6SLN0</accession>
<dbReference type="RefSeq" id="WP_092262799.1">
    <property type="nucleotide sequence ID" value="NZ_FNZA01000001.1"/>
</dbReference>
<dbReference type="Proteomes" id="UP000199223">
    <property type="component" value="Unassembled WGS sequence"/>
</dbReference>
<keyword evidence="2" id="KW-1185">Reference proteome</keyword>
<dbReference type="EMBL" id="FNZA01000001">
    <property type="protein sequence ID" value="SEI68681.1"/>
    <property type="molecule type" value="Genomic_DNA"/>
</dbReference>
<reference evidence="2" key="1">
    <citation type="submission" date="2016-10" db="EMBL/GenBank/DDBJ databases">
        <authorList>
            <person name="Varghese N."/>
            <person name="Submissions S."/>
        </authorList>
    </citation>
    <scope>NUCLEOTIDE SEQUENCE [LARGE SCALE GENOMIC DNA]</scope>
    <source>
        <strain evidence="2">CGMCC 1.10218</strain>
    </source>
</reference>
<evidence type="ECO:0000313" key="1">
    <source>
        <dbReference type="EMBL" id="SEI68681.1"/>
    </source>
</evidence>
<evidence type="ECO:0008006" key="3">
    <source>
        <dbReference type="Google" id="ProtNLM"/>
    </source>
</evidence>